<protein>
    <submittedName>
        <fullName evidence="2">ComF family protein</fullName>
    </submittedName>
</protein>
<evidence type="ECO:0000313" key="2">
    <source>
        <dbReference type="EMBL" id="MBB5322080.1"/>
    </source>
</evidence>
<dbReference type="InterPro" id="IPR000836">
    <property type="entry name" value="PRTase_dom"/>
</dbReference>
<evidence type="ECO:0000313" key="3">
    <source>
        <dbReference type="Proteomes" id="UP000591735"/>
    </source>
</evidence>
<gene>
    <name evidence="2" type="ORF">HNR38_002575</name>
</gene>
<dbReference type="EMBL" id="JACHFE010000006">
    <property type="protein sequence ID" value="MBB5322080.1"/>
    <property type="molecule type" value="Genomic_DNA"/>
</dbReference>
<dbReference type="Proteomes" id="UP000591735">
    <property type="component" value="Unassembled WGS sequence"/>
</dbReference>
<reference evidence="2 3" key="1">
    <citation type="submission" date="2020-08" db="EMBL/GenBank/DDBJ databases">
        <title>Genomic Encyclopedia of Type Strains, Phase IV (KMG-IV): sequencing the most valuable type-strain genomes for metagenomic binning, comparative biology and taxonomic classification.</title>
        <authorList>
            <person name="Goeker M."/>
        </authorList>
    </citation>
    <scope>NUCLEOTIDE SEQUENCE [LARGE SCALE GENOMIC DNA]</scope>
    <source>
        <strain evidence="2 3">DSM 22359</strain>
    </source>
</reference>
<dbReference type="RefSeq" id="WP_183704836.1">
    <property type="nucleotide sequence ID" value="NZ_JACHFE010000006.1"/>
</dbReference>
<dbReference type="InterPro" id="IPR029057">
    <property type="entry name" value="PRTase-like"/>
</dbReference>
<dbReference type="SUPFAM" id="SSF53271">
    <property type="entry name" value="PRTase-like"/>
    <property type="match status" value="1"/>
</dbReference>
<dbReference type="Gene3D" id="3.40.50.2020">
    <property type="match status" value="1"/>
</dbReference>
<dbReference type="PANTHER" id="PTHR47505:SF1">
    <property type="entry name" value="DNA UTILIZATION PROTEIN YHGH"/>
    <property type="match status" value="1"/>
</dbReference>
<dbReference type="CDD" id="cd06223">
    <property type="entry name" value="PRTases_typeI"/>
    <property type="match status" value="1"/>
</dbReference>
<organism evidence="2 3">
    <name type="scientific">Marinobacter oulmenensis</name>
    <dbReference type="NCBI Taxonomy" id="643747"/>
    <lineage>
        <taxon>Bacteria</taxon>
        <taxon>Pseudomonadati</taxon>
        <taxon>Pseudomonadota</taxon>
        <taxon>Gammaproteobacteria</taxon>
        <taxon>Pseudomonadales</taxon>
        <taxon>Marinobacteraceae</taxon>
        <taxon>Marinobacter</taxon>
    </lineage>
</organism>
<dbReference type="AlphaFoldDB" id="A0A840UF57"/>
<proteinExistence type="inferred from homology"/>
<sequence length="242" mass="27249">MINGLSPLSTLVRLKVNSNRTSGRCVNCLSRHASHGLCQACLDDLPANLWHCYQCALPLPYAAQFRCCGECQKQPPPFHRSLIPWRYQFPVDGMIGRYKYQGQRQYARPLLAGLASYLQTELASNDYPDLLLPAPMHWSRRWRRGFNQAQDIAEYLSSELTTPLSTTLLRRTRRARPQRGLDRTGRLSNLRGSYQVQGKVPARVAIIDDVVTTGATVRTIADTLLRAGAEEIQVWALARTPG</sequence>
<comment type="caution">
    <text evidence="2">The sequence shown here is derived from an EMBL/GenBank/DDBJ whole genome shotgun (WGS) entry which is preliminary data.</text>
</comment>
<comment type="similarity">
    <text evidence="1">Belongs to the ComF/GntX family.</text>
</comment>
<accession>A0A840UF57</accession>
<name>A0A840UF57_9GAMM</name>
<dbReference type="PANTHER" id="PTHR47505">
    <property type="entry name" value="DNA UTILIZATION PROTEIN YHGH"/>
    <property type="match status" value="1"/>
</dbReference>
<evidence type="ECO:0000256" key="1">
    <source>
        <dbReference type="ARBA" id="ARBA00008007"/>
    </source>
</evidence>
<dbReference type="InterPro" id="IPR051910">
    <property type="entry name" value="ComF/GntX_DNA_util-trans"/>
</dbReference>
<keyword evidence="3" id="KW-1185">Reference proteome</keyword>